<dbReference type="EMBL" id="MBEW02000022">
    <property type="protein sequence ID" value="RDY20728.1"/>
    <property type="molecule type" value="Genomic_DNA"/>
</dbReference>
<organism evidence="1 2">
    <name type="scientific">Criibacterium bergeronii</name>
    <dbReference type="NCBI Taxonomy" id="1871336"/>
    <lineage>
        <taxon>Bacteria</taxon>
        <taxon>Bacillati</taxon>
        <taxon>Bacillota</taxon>
        <taxon>Clostridia</taxon>
        <taxon>Peptostreptococcales</taxon>
        <taxon>Filifactoraceae</taxon>
        <taxon>Criibacterium</taxon>
    </lineage>
</organism>
<dbReference type="NCBIfam" id="TIGR00616">
    <property type="entry name" value="rect"/>
    <property type="match status" value="1"/>
</dbReference>
<sequence>MEVNNMNNQMQQTATQVTPINQMKNLLANKGINQMFEQALKMNAGAFISSLIDLYNSDGYLQKCEPKDVAMEALKAATLNLPINKGLGFAYIVPYGKAPQFQIGYKGYIQLAMRTGQYKHINAGAVYEGEEVKENRLAGTVEILGDKKNDNETGYFAYFKLTNGFEKCLYMSKQEMTTHAQRFSKAFKNGPWQSDFSAMATKTVLRLLLSKYGVLSTQMQEAIAKENDDELQQQINQNANKEVIDIEKIDNKNVIDIEAIDAADDDIEAPF</sequence>
<protein>
    <submittedName>
        <fullName evidence="1">Recombinase</fullName>
    </submittedName>
</protein>
<dbReference type="InterPro" id="IPR004590">
    <property type="entry name" value="ssDNA_annealing_RecT"/>
</dbReference>
<reference evidence="1 2" key="1">
    <citation type="journal article" date="2016" name="Genome Announc.">
        <title>Draft Genome Sequence of Criibacterium bergeronii gen. nov., sp. nov., Strain CCRI-22567T, Isolated from a Vaginal Sample from a Woman with Bacterial Vaginosis.</title>
        <authorList>
            <person name="Maheux A.F."/>
            <person name="Berube E."/>
            <person name="Boudreau D.K."/>
            <person name="Raymond F."/>
            <person name="Corbeil J."/>
            <person name="Roy P.H."/>
            <person name="Boissinot M."/>
            <person name="Omar R.F."/>
        </authorList>
    </citation>
    <scope>NUCLEOTIDE SEQUENCE [LARGE SCALE GENOMIC DNA]</scope>
    <source>
        <strain evidence="1 2">CCRI-22567</strain>
    </source>
</reference>
<dbReference type="Pfam" id="PF03837">
    <property type="entry name" value="RecT"/>
    <property type="match status" value="1"/>
</dbReference>
<dbReference type="GO" id="GO:0006259">
    <property type="term" value="P:DNA metabolic process"/>
    <property type="evidence" value="ECO:0007669"/>
    <property type="project" value="InterPro"/>
</dbReference>
<dbReference type="AlphaFoldDB" id="A0A371IJR1"/>
<gene>
    <name evidence="1" type="ORF">BBG48_008570</name>
</gene>
<dbReference type="STRING" id="1871336.BBG48_05185"/>
<proteinExistence type="predicted"/>
<keyword evidence="2" id="KW-1185">Reference proteome</keyword>
<accession>A0A371IJR1</accession>
<comment type="caution">
    <text evidence="1">The sequence shown here is derived from an EMBL/GenBank/DDBJ whole genome shotgun (WGS) entry which is preliminary data.</text>
</comment>
<dbReference type="InterPro" id="IPR018330">
    <property type="entry name" value="RecT_fam"/>
</dbReference>
<dbReference type="GO" id="GO:0003677">
    <property type="term" value="F:DNA binding"/>
    <property type="evidence" value="ECO:0007669"/>
    <property type="project" value="InterPro"/>
</dbReference>
<name>A0A371IJR1_9FIRM</name>
<evidence type="ECO:0000313" key="2">
    <source>
        <dbReference type="Proteomes" id="UP000093352"/>
    </source>
</evidence>
<evidence type="ECO:0000313" key="1">
    <source>
        <dbReference type="EMBL" id="RDY20728.1"/>
    </source>
</evidence>
<dbReference type="Proteomes" id="UP000093352">
    <property type="component" value="Unassembled WGS sequence"/>
</dbReference>